<keyword evidence="3" id="KW-1185">Reference proteome</keyword>
<keyword evidence="1" id="KW-0732">Signal</keyword>
<evidence type="ECO:0000313" key="2">
    <source>
        <dbReference type="EMBL" id="ACR79766.1"/>
    </source>
</evidence>
<dbReference type="Proteomes" id="UP000002382">
    <property type="component" value="Chromosome"/>
</dbReference>
<protein>
    <recommendedName>
        <fullName evidence="4">DUF3108 domain-containing protein</fullName>
    </recommendedName>
</protein>
<dbReference type="EMBL" id="CP001634">
    <property type="protein sequence ID" value="ACR79766.1"/>
    <property type="molecule type" value="Genomic_DNA"/>
</dbReference>
<gene>
    <name evidence="2" type="ordered locus">Kole_1063</name>
</gene>
<evidence type="ECO:0000256" key="1">
    <source>
        <dbReference type="SAM" id="SignalP"/>
    </source>
</evidence>
<dbReference type="PROSITE" id="PS51257">
    <property type="entry name" value="PROKAR_LIPOPROTEIN"/>
    <property type="match status" value="1"/>
</dbReference>
<evidence type="ECO:0000313" key="3">
    <source>
        <dbReference type="Proteomes" id="UP000002382"/>
    </source>
</evidence>
<dbReference type="RefSeq" id="WP_015868424.1">
    <property type="nucleotide sequence ID" value="NC_012785.1"/>
</dbReference>
<sequence length="247" mass="29224">MRKTWCLVSIAMIFLLITACMNMAPTEATVKRDAKTEAVKSPGMPTAYSTSEFVRTRIVVWHYDVFVQTSYDDHTISRKFFSVEMEPHIKRVYFQPENFSDGERRMLEITKQSVKLINLDKHKMEDLPESLKDIEKNLPDRWLLEMREFLKQNNYQLVKSKEGISVYECFNKENNIYEKVVIDDKLNLPKSMEIRRGKDIFTNVTFLFEDRSGVYIPKQININWHSHGVVLRNTMKIVTKRLKVMKK</sequence>
<dbReference type="STRING" id="521045.Kole_1063"/>
<organism evidence="2 3">
    <name type="scientific">Kosmotoga olearia (strain ATCC BAA-1733 / DSM 21960 / TBF 19.5.1)</name>
    <dbReference type="NCBI Taxonomy" id="521045"/>
    <lineage>
        <taxon>Bacteria</taxon>
        <taxon>Thermotogati</taxon>
        <taxon>Thermotogota</taxon>
        <taxon>Thermotogae</taxon>
        <taxon>Kosmotogales</taxon>
        <taxon>Kosmotogaceae</taxon>
        <taxon>Kosmotoga</taxon>
    </lineage>
</organism>
<feature type="chain" id="PRO_5002949467" description="DUF3108 domain-containing protein" evidence="1">
    <location>
        <begin position="25"/>
        <end position="247"/>
    </location>
</feature>
<dbReference type="HOGENOM" id="CLU_1123393_0_0_0"/>
<accession>C5CHL1</accession>
<evidence type="ECO:0008006" key="4">
    <source>
        <dbReference type="Google" id="ProtNLM"/>
    </source>
</evidence>
<feature type="signal peptide" evidence="1">
    <location>
        <begin position="1"/>
        <end position="24"/>
    </location>
</feature>
<name>C5CHL1_KOSOT</name>
<reference evidence="2 3" key="2">
    <citation type="journal article" date="2011" name="J. Bacteriol.">
        <title>Genome Sequence of Kosmotoga olearia Strain TBF 19.5.1, a Thermophilic Bacterium with a Wide Growth Temperature Range, Isolated from the Troll B Oil Platform in the North Sea.</title>
        <authorList>
            <person name="Swithers K.S."/>
            <person name="Dipippo J.L."/>
            <person name="Bruce D.C."/>
            <person name="Detter C."/>
            <person name="Tapia R."/>
            <person name="Han S."/>
            <person name="Goodwin L.A."/>
            <person name="Han J."/>
            <person name="Woyke T."/>
            <person name="Pitluck S."/>
            <person name="Pennacchio L."/>
            <person name="Nolan M."/>
            <person name="Mikhailova N."/>
            <person name="Land M.L."/>
            <person name="Nesbo C.L."/>
            <person name="Gogarten J.P."/>
            <person name="Noll K.M."/>
        </authorList>
    </citation>
    <scope>NUCLEOTIDE SEQUENCE [LARGE SCALE GENOMIC DNA]</scope>
    <source>
        <strain evidence="3">ATCC BAA-1733 / DSM 21960 / TBF 19.5.1</strain>
    </source>
</reference>
<dbReference type="KEGG" id="kol:Kole_1063"/>
<proteinExistence type="predicted"/>
<reference evidence="2 3" key="1">
    <citation type="submission" date="2009-06" db="EMBL/GenBank/DDBJ databases">
        <title>Complete sequence of Thermotogales bacterium TBF 19.5.1.</title>
        <authorList>
            <consortium name="US DOE Joint Genome Institute"/>
            <person name="Lucas S."/>
            <person name="Copeland A."/>
            <person name="Lapidus A."/>
            <person name="Glavina del Rio T."/>
            <person name="Tice H."/>
            <person name="Bruce D."/>
            <person name="Goodwin L."/>
            <person name="Pitluck S."/>
            <person name="Chertkov O."/>
            <person name="Brettin T."/>
            <person name="Detter J.C."/>
            <person name="Han C."/>
            <person name="Schmutz J."/>
            <person name="Larimer F."/>
            <person name="Land M."/>
            <person name="Hauser L."/>
            <person name="Kyrpides N."/>
            <person name="Ovchinnikova G."/>
            <person name="Noll K."/>
        </authorList>
    </citation>
    <scope>NUCLEOTIDE SEQUENCE [LARGE SCALE GENOMIC DNA]</scope>
    <source>
        <strain evidence="3">ATCC BAA-1733 / DSM 21960 / TBF 19.5.1</strain>
    </source>
</reference>
<dbReference type="AlphaFoldDB" id="C5CHL1"/>